<evidence type="ECO:0000313" key="2">
    <source>
        <dbReference type="Proteomes" id="UP001221898"/>
    </source>
</evidence>
<proteinExistence type="predicted"/>
<gene>
    <name evidence="1" type="ORF">AAFF_G00083120</name>
</gene>
<name>A0AAD7RXE3_9TELE</name>
<protein>
    <submittedName>
        <fullName evidence="1">Uncharacterized protein</fullName>
    </submittedName>
</protein>
<dbReference type="EMBL" id="JAINUG010000150">
    <property type="protein sequence ID" value="KAJ8392002.1"/>
    <property type="molecule type" value="Genomic_DNA"/>
</dbReference>
<accession>A0AAD7RXE3</accession>
<sequence>MKCRDFNKGSDIKIKELHPACQHGDHYLGDVKGYFYIIKGNTYRKVSSLITDDNAEVKELSQKCQGGDFYLSANDRFFIIFQKKGHFLVTFNLSEDGEMKEYLSMPTAAMVCTTGEQSSRGIW</sequence>
<dbReference type="Proteomes" id="UP001221898">
    <property type="component" value="Unassembled WGS sequence"/>
</dbReference>
<evidence type="ECO:0000313" key="1">
    <source>
        <dbReference type="EMBL" id="KAJ8392002.1"/>
    </source>
</evidence>
<keyword evidence="2" id="KW-1185">Reference proteome</keyword>
<organism evidence="1 2">
    <name type="scientific">Aldrovandia affinis</name>
    <dbReference type="NCBI Taxonomy" id="143900"/>
    <lineage>
        <taxon>Eukaryota</taxon>
        <taxon>Metazoa</taxon>
        <taxon>Chordata</taxon>
        <taxon>Craniata</taxon>
        <taxon>Vertebrata</taxon>
        <taxon>Euteleostomi</taxon>
        <taxon>Actinopterygii</taxon>
        <taxon>Neopterygii</taxon>
        <taxon>Teleostei</taxon>
        <taxon>Notacanthiformes</taxon>
        <taxon>Halosauridae</taxon>
        <taxon>Aldrovandia</taxon>
    </lineage>
</organism>
<dbReference type="AlphaFoldDB" id="A0AAD7RXE3"/>
<comment type="caution">
    <text evidence="1">The sequence shown here is derived from an EMBL/GenBank/DDBJ whole genome shotgun (WGS) entry which is preliminary data.</text>
</comment>
<reference evidence="1" key="1">
    <citation type="journal article" date="2023" name="Science">
        <title>Genome structures resolve the early diversification of teleost fishes.</title>
        <authorList>
            <person name="Parey E."/>
            <person name="Louis A."/>
            <person name="Montfort J."/>
            <person name="Bouchez O."/>
            <person name="Roques C."/>
            <person name="Iampietro C."/>
            <person name="Lluch J."/>
            <person name="Castinel A."/>
            <person name="Donnadieu C."/>
            <person name="Desvignes T."/>
            <person name="Floi Bucao C."/>
            <person name="Jouanno E."/>
            <person name="Wen M."/>
            <person name="Mejri S."/>
            <person name="Dirks R."/>
            <person name="Jansen H."/>
            <person name="Henkel C."/>
            <person name="Chen W.J."/>
            <person name="Zahm M."/>
            <person name="Cabau C."/>
            <person name="Klopp C."/>
            <person name="Thompson A.W."/>
            <person name="Robinson-Rechavi M."/>
            <person name="Braasch I."/>
            <person name="Lecointre G."/>
            <person name="Bobe J."/>
            <person name="Postlethwait J.H."/>
            <person name="Berthelot C."/>
            <person name="Roest Crollius H."/>
            <person name="Guiguen Y."/>
        </authorList>
    </citation>
    <scope>NUCLEOTIDE SEQUENCE</scope>
    <source>
        <strain evidence="1">NC1722</strain>
    </source>
</reference>